<dbReference type="PROSITE" id="PS51186">
    <property type="entry name" value="GNAT"/>
    <property type="match status" value="1"/>
</dbReference>
<dbReference type="EMBL" id="KN824555">
    <property type="protein sequence ID" value="KIM19755.1"/>
    <property type="molecule type" value="Genomic_DNA"/>
</dbReference>
<dbReference type="PANTHER" id="PTHR43233">
    <property type="entry name" value="FAMILY N-ACETYLTRANSFERASE, PUTATIVE (AFU_ORTHOLOGUE AFUA_6G03350)-RELATED"/>
    <property type="match status" value="1"/>
</dbReference>
<dbReference type="CDD" id="cd04301">
    <property type="entry name" value="NAT_SF"/>
    <property type="match status" value="2"/>
</dbReference>
<dbReference type="HOGENOM" id="CLU_790267_0_0_1"/>
<dbReference type="Proteomes" id="UP000054097">
    <property type="component" value="Unassembled WGS sequence"/>
</dbReference>
<dbReference type="STRING" id="933852.A0A0C3A512"/>
<dbReference type="Pfam" id="PF00583">
    <property type="entry name" value="Acetyltransf_1"/>
    <property type="match status" value="2"/>
</dbReference>
<accession>A0A0C3A512</accession>
<organism evidence="2 4">
    <name type="scientific">Serendipita vermifera MAFF 305830</name>
    <dbReference type="NCBI Taxonomy" id="933852"/>
    <lineage>
        <taxon>Eukaryota</taxon>
        <taxon>Fungi</taxon>
        <taxon>Dikarya</taxon>
        <taxon>Basidiomycota</taxon>
        <taxon>Agaricomycotina</taxon>
        <taxon>Agaricomycetes</taxon>
        <taxon>Sebacinales</taxon>
        <taxon>Serendipitaceae</taxon>
        <taxon>Serendipita</taxon>
    </lineage>
</organism>
<reference evidence="2 4" key="1">
    <citation type="submission" date="2014-04" db="EMBL/GenBank/DDBJ databases">
        <authorList>
            <consortium name="DOE Joint Genome Institute"/>
            <person name="Kuo A."/>
            <person name="Zuccaro A."/>
            <person name="Kohler A."/>
            <person name="Nagy L.G."/>
            <person name="Floudas D."/>
            <person name="Copeland A."/>
            <person name="Barry K.W."/>
            <person name="Cichocki N."/>
            <person name="Veneault-Fourrey C."/>
            <person name="LaButti K."/>
            <person name="Lindquist E.A."/>
            <person name="Lipzen A."/>
            <person name="Lundell T."/>
            <person name="Morin E."/>
            <person name="Murat C."/>
            <person name="Sun H."/>
            <person name="Tunlid A."/>
            <person name="Henrissat B."/>
            <person name="Grigoriev I.V."/>
            <person name="Hibbett D.S."/>
            <person name="Martin F."/>
            <person name="Nordberg H.P."/>
            <person name="Cantor M.N."/>
            <person name="Hua S.X."/>
        </authorList>
    </citation>
    <scope>NUCLEOTIDE SEQUENCE [LARGE SCALE GENOMIC DNA]</scope>
    <source>
        <strain evidence="2 4">MAFF 305830</strain>
    </source>
</reference>
<keyword evidence="4" id="KW-1185">Reference proteome</keyword>
<dbReference type="Gene3D" id="3.40.630.30">
    <property type="match status" value="2"/>
</dbReference>
<evidence type="ECO:0000259" key="1">
    <source>
        <dbReference type="PROSITE" id="PS51186"/>
    </source>
</evidence>
<reference evidence="2" key="3">
    <citation type="submission" date="2015-02" db="EMBL/GenBank/DDBJ databases">
        <title>Evolutionary Origins and Diversification of the Mycorrhizal Mutualists.</title>
        <authorList>
            <consortium name="DOE Joint Genome Institute"/>
            <consortium name="Mycorrhizal Genomics Consortium"/>
            <person name="Kohler A."/>
            <person name="Kuo A."/>
            <person name="Nagy L.G."/>
            <person name="Floudas D."/>
            <person name="Copeland A."/>
            <person name="Barry K.W."/>
            <person name="Cichocki N."/>
            <person name="Veneault-Fourrey C."/>
            <person name="LaButti K."/>
            <person name="Lindquist E.A."/>
            <person name="Lipzen A."/>
            <person name="Lundell T."/>
            <person name="Morin E."/>
            <person name="Murat C."/>
            <person name="Riley R."/>
            <person name="Ohm R."/>
            <person name="Sun H."/>
            <person name="Tunlid A."/>
            <person name="Henrissat B."/>
            <person name="Grigoriev I.V."/>
            <person name="Hibbett D.S."/>
            <person name="Martin F."/>
        </authorList>
    </citation>
    <scope>NUCLEOTIDE SEQUENCE</scope>
    <source>
        <strain evidence="2">MAFF 305830</strain>
    </source>
</reference>
<dbReference type="SUPFAM" id="SSF55729">
    <property type="entry name" value="Acyl-CoA N-acyltransferases (Nat)"/>
    <property type="match status" value="1"/>
</dbReference>
<dbReference type="InterPro" id="IPR000182">
    <property type="entry name" value="GNAT_dom"/>
</dbReference>
<dbReference type="AlphaFoldDB" id="A0A0C3A512"/>
<dbReference type="PANTHER" id="PTHR43233:SF1">
    <property type="entry name" value="FAMILY N-ACETYLTRANSFERASE, PUTATIVE (AFU_ORTHOLOGUE AFUA_6G03350)-RELATED"/>
    <property type="match status" value="1"/>
</dbReference>
<name>A0A0C3A512_SERVB</name>
<feature type="domain" description="N-acetyltransferase" evidence="1">
    <location>
        <begin position="180"/>
        <end position="351"/>
    </location>
</feature>
<protein>
    <recommendedName>
        <fullName evidence="1">N-acetyltransferase domain-containing protein</fullName>
    </recommendedName>
</protein>
<evidence type="ECO:0000313" key="4">
    <source>
        <dbReference type="Proteomes" id="UP000054097"/>
    </source>
</evidence>
<dbReference type="InterPro" id="IPR016181">
    <property type="entry name" value="Acyl_CoA_acyltransferase"/>
</dbReference>
<dbReference type="InterPro" id="IPR053144">
    <property type="entry name" value="Acetyltransferase_Butenolide"/>
</dbReference>
<dbReference type="GO" id="GO:0016747">
    <property type="term" value="F:acyltransferase activity, transferring groups other than amino-acyl groups"/>
    <property type="evidence" value="ECO:0007669"/>
    <property type="project" value="InterPro"/>
</dbReference>
<reference evidence="4" key="2">
    <citation type="submission" date="2015-01" db="EMBL/GenBank/DDBJ databases">
        <title>Evolutionary Origins and Diversification of the Mycorrhizal Mutualists.</title>
        <authorList>
            <consortium name="DOE Joint Genome Institute"/>
            <consortium name="Mycorrhizal Genomics Consortium"/>
            <person name="Kohler A."/>
            <person name="Kuo A."/>
            <person name="Nagy L.G."/>
            <person name="Floudas D."/>
            <person name="Copeland A."/>
            <person name="Barry K.W."/>
            <person name="Cichocki N."/>
            <person name="Veneault-Fourrey C."/>
            <person name="LaButti K."/>
            <person name="Lindquist E.A."/>
            <person name="Lipzen A."/>
            <person name="Lundell T."/>
            <person name="Morin E."/>
            <person name="Murat C."/>
            <person name="Riley R."/>
            <person name="Ohm R."/>
            <person name="Sun H."/>
            <person name="Tunlid A."/>
            <person name="Henrissat B."/>
            <person name="Grigoriev I.V."/>
            <person name="Hibbett D.S."/>
            <person name="Martin F."/>
        </authorList>
    </citation>
    <scope>NUCLEOTIDE SEQUENCE [LARGE SCALE GENOMIC DNA]</scope>
    <source>
        <strain evidence="4">MAFF 305830</strain>
    </source>
</reference>
<evidence type="ECO:0000313" key="2">
    <source>
        <dbReference type="EMBL" id="KIM19755.1"/>
    </source>
</evidence>
<proteinExistence type="predicted"/>
<dbReference type="EMBL" id="KN824311">
    <property type="protein sequence ID" value="KIM25841.1"/>
    <property type="molecule type" value="Genomic_DNA"/>
</dbReference>
<evidence type="ECO:0000313" key="3">
    <source>
        <dbReference type="EMBL" id="KIM25841.1"/>
    </source>
</evidence>
<sequence length="351" mass="39779">MTHLSSNSPSTTSMDILWRSQDDKFFISDSKELFSFEDLRKFLEQQPRWKGVTQAIWDVAASHVSVAILGVYKMQQGLKPKQVGVSRVISDGPRFTFLADFFILPSYRGMGLGKALLAVLLASPSFGSKLQRVNIGNSIELRSLLQKYGGFKPATFPDAAGIPFMIKQIPNEYESHDECSSILDMEHVQHPSLKEYYLSTRTDLIQLSIVYEFLKTAFWSKQVEQENLPKEVATSDCISIFYKTPDRSDAEPEQVGFARWATDRVTFAYLLDVFIVKEHRGKGLGIWLVQQAMEMPAIRQRLPHADITKDIFPRLIMLRTLDAQGLYSRYAGFTELQKGGQGLGIMLRDST</sequence>
<gene>
    <name evidence="3" type="ORF">M408DRAFT_25954</name>
    <name evidence="2" type="ORF">M408DRAFT_30959</name>
</gene>
<dbReference type="OrthoDB" id="2917952at2759"/>